<dbReference type="InterPro" id="IPR029058">
    <property type="entry name" value="AB_hydrolase_fold"/>
</dbReference>
<protein>
    <submittedName>
        <fullName evidence="2">Peptidase S10</fullName>
    </submittedName>
</protein>
<dbReference type="EMBL" id="BAABJQ010000004">
    <property type="protein sequence ID" value="GAA5181689.1"/>
    <property type="molecule type" value="Genomic_DNA"/>
</dbReference>
<proteinExistence type="predicted"/>
<gene>
    <name evidence="2" type="ORF">GCM10023322_16950</name>
</gene>
<evidence type="ECO:0000313" key="2">
    <source>
        <dbReference type="EMBL" id="GAA5181689.1"/>
    </source>
</evidence>
<evidence type="ECO:0000256" key="1">
    <source>
        <dbReference type="SAM" id="MobiDB-lite"/>
    </source>
</evidence>
<dbReference type="Pfam" id="PF00450">
    <property type="entry name" value="Peptidase_S10"/>
    <property type="match status" value="1"/>
</dbReference>
<feature type="compositionally biased region" description="Basic and acidic residues" evidence="1">
    <location>
        <begin position="1"/>
        <end position="10"/>
    </location>
</feature>
<name>A0ABP9RMU7_9ACTN</name>
<dbReference type="SUPFAM" id="SSF53474">
    <property type="entry name" value="alpha/beta-Hydrolases"/>
    <property type="match status" value="1"/>
</dbReference>
<sequence>MSEVHDHPESHPQPAPEADTPPHPEPADDLVTTRHTLRIGGAERAYTTTAGRIVVRQEVHKDDVFNGHRAKAEVFLTSYTLDGVEPGQRPVTFAFNGGPGSASVWLHIGLLGPRRVVMGDAGALLPPPYGVTDNAETLLAHSDLVFIDPVSTGYSRAAQGEKPKDYHGYTGDIESVGEVIRLWTSRNNRWLSPKYLCGESYGTLRAAALCRHLQERFGMNLNGLMLISSVLDLGTLEFSPDQDVSYPLYLPTYAAIAHYHGLHGERPLADVLAEAERFAGREYPWALARGSRLAPQERAEVLTTLARLTGLDAGYLDRVNLRVEHVRFFTELLRSRQRTVGRLDGRFLGWDADYGQERFTADPSYDAIVGPYTAAINHYLRAELGYANDLPYEVLTNRVEPWSYKEFEGKPVTVADKLAAAMRANPHLRVYVACGYHDGATAYHATEHTISHLAIPDQLRANIELRYFEAGHMMYVHEPSRLALSRQLAAFVSGAASEDS</sequence>
<feature type="region of interest" description="Disordered" evidence="1">
    <location>
        <begin position="1"/>
        <end position="29"/>
    </location>
</feature>
<dbReference type="InterPro" id="IPR001563">
    <property type="entry name" value="Peptidase_S10"/>
</dbReference>
<keyword evidence="3" id="KW-1185">Reference proteome</keyword>
<comment type="caution">
    <text evidence="2">The sequence shown here is derived from an EMBL/GenBank/DDBJ whole genome shotgun (WGS) entry which is preliminary data.</text>
</comment>
<accession>A0ABP9RMU7</accession>
<evidence type="ECO:0000313" key="3">
    <source>
        <dbReference type="Proteomes" id="UP001501570"/>
    </source>
</evidence>
<organism evidence="2 3">
    <name type="scientific">Rugosimonospora acidiphila</name>
    <dbReference type="NCBI Taxonomy" id="556531"/>
    <lineage>
        <taxon>Bacteria</taxon>
        <taxon>Bacillati</taxon>
        <taxon>Actinomycetota</taxon>
        <taxon>Actinomycetes</taxon>
        <taxon>Micromonosporales</taxon>
        <taxon>Micromonosporaceae</taxon>
        <taxon>Rugosimonospora</taxon>
    </lineage>
</organism>
<reference evidence="3" key="1">
    <citation type="journal article" date="2019" name="Int. J. Syst. Evol. Microbiol.">
        <title>The Global Catalogue of Microorganisms (GCM) 10K type strain sequencing project: providing services to taxonomists for standard genome sequencing and annotation.</title>
        <authorList>
            <consortium name="The Broad Institute Genomics Platform"/>
            <consortium name="The Broad Institute Genome Sequencing Center for Infectious Disease"/>
            <person name="Wu L."/>
            <person name="Ma J."/>
        </authorList>
    </citation>
    <scope>NUCLEOTIDE SEQUENCE [LARGE SCALE GENOMIC DNA]</scope>
    <source>
        <strain evidence="3">JCM 18304</strain>
    </source>
</reference>
<dbReference type="Gene3D" id="3.40.50.1820">
    <property type="entry name" value="alpha/beta hydrolase"/>
    <property type="match status" value="1"/>
</dbReference>
<dbReference type="Proteomes" id="UP001501570">
    <property type="component" value="Unassembled WGS sequence"/>
</dbReference>